<dbReference type="SMART" id="SM00062">
    <property type="entry name" value="PBPb"/>
    <property type="match status" value="1"/>
</dbReference>
<dbReference type="SUPFAM" id="SSF53850">
    <property type="entry name" value="Periplasmic binding protein-like II"/>
    <property type="match status" value="1"/>
</dbReference>
<gene>
    <name evidence="6" type="primary">artI</name>
    <name evidence="6" type="ORF">NCTC13093_01095</name>
</gene>
<dbReference type="Pfam" id="PF00497">
    <property type="entry name" value="SBP_bac_3"/>
    <property type="match status" value="1"/>
</dbReference>
<dbReference type="SMART" id="SM00079">
    <property type="entry name" value="PBPe"/>
    <property type="match status" value="1"/>
</dbReference>
<sequence length="258" mass="28796">MSLIKKTFGAAAIAAMALIVCPAQAAGELAGKTLRIGVDPTNPPFATLANDYITPVGLDIDIIMELKKRLGFELAENRILPMLRGEQLRRVKNKQIDVLAGCLSATIERTEFMDFSHIYFDTGLSVIYSKKKYNNVDDIKKFSNGKVGAVLGTTGEDFIDRNIPGAEKVQLSSFMIGIVAITQGKLDAMVYDKPIIEYFAQTMPAFNLQIVDKIYDRHYGQIAFGFTKDSPYAYDISTEMYRMKLDGTLDKIIKKYFK</sequence>
<evidence type="ECO:0000313" key="6">
    <source>
        <dbReference type="EMBL" id="SPT69715.1"/>
    </source>
</evidence>
<evidence type="ECO:0000313" key="7">
    <source>
        <dbReference type="Proteomes" id="UP000250086"/>
    </source>
</evidence>
<feature type="domain" description="Solute-binding protein family 3/N-terminal" evidence="4">
    <location>
        <begin position="33"/>
        <end position="258"/>
    </location>
</feature>
<comment type="similarity">
    <text evidence="1">Belongs to the bacterial solute-binding protein 3 family.</text>
</comment>
<dbReference type="GO" id="GO:0015276">
    <property type="term" value="F:ligand-gated monoatomic ion channel activity"/>
    <property type="evidence" value="ECO:0007669"/>
    <property type="project" value="InterPro"/>
</dbReference>
<organism evidence="6 7">
    <name type="scientific">Anaerobiospirillum thomasii</name>
    <dbReference type="NCBI Taxonomy" id="179995"/>
    <lineage>
        <taxon>Bacteria</taxon>
        <taxon>Pseudomonadati</taxon>
        <taxon>Pseudomonadota</taxon>
        <taxon>Gammaproteobacteria</taxon>
        <taxon>Aeromonadales</taxon>
        <taxon>Succinivibrionaceae</taxon>
        <taxon>Anaerobiospirillum</taxon>
    </lineage>
</organism>
<dbReference type="PANTHER" id="PTHR35936:SF17">
    <property type="entry name" value="ARGININE-BINDING EXTRACELLULAR PROTEIN ARTP"/>
    <property type="match status" value="1"/>
</dbReference>
<evidence type="ECO:0000259" key="5">
    <source>
        <dbReference type="SMART" id="SM00079"/>
    </source>
</evidence>
<dbReference type="EMBL" id="UAPV01000001">
    <property type="protein sequence ID" value="SPT69715.1"/>
    <property type="molecule type" value="Genomic_DNA"/>
</dbReference>
<dbReference type="AlphaFoldDB" id="A0A2X0VA82"/>
<keyword evidence="7" id="KW-1185">Reference proteome</keyword>
<accession>A0A2X0VA82</accession>
<dbReference type="GO" id="GO:0016020">
    <property type="term" value="C:membrane"/>
    <property type="evidence" value="ECO:0007669"/>
    <property type="project" value="InterPro"/>
</dbReference>
<dbReference type="Gene3D" id="3.40.190.10">
    <property type="entry name" value="Periplasmic binding protein-like II"/>
    <property type="match status" value="2"/>
</dbReference>
<protein>
    <submittedName>
        <fullName evidence="6">ABC transporter arginine-binding protein 2</fullName>
    </submittedName>
</protein>
<dbReference type="RefSeq" id="WP_113743864.1">
    <property type="nucleotide sequence ID" value="NZ_UAPV01000001.1"/>
</dbReference>
<reference evidence="6 7" key="1">
    <citation type="submission" date="2018-06" db="EMBL/GenBank/DDBJ databases">
        <authorList>
            <consortium name="Pathogen Informatics"/>
            <person name="Doyle S."/>
        </authorList>
    </citation>
    <scope>NUCLEOTIDE SEQUENCE [LARGE SCALE GENOMIC DNA]</scope>
    <source>
        <strain evidence="6 7">NCTC13093</strain>
    </source>
</reference>
<name>A0A2X0VA82_9GAMM</name>
<dbReference type="InterPro" id="IPR001320">
    <property type="entry name" value="Iontro_rcpt_C"/>
</dbReference>
<feature type="chain" id="PRO_5016045822" evidence="3">
    <location>
        <begin position="26"/>
        <end position="258"/>
    </location>
</feature>
<feature type="domain" description="Ionotropic glutamate receptor C-terminal" evidence="5">
    <location>
        <begin position="33"/>
        <end position="258"/>
    </location>
</feature>
<dbReference type="Proteomes" id="UP000250086">
    <property type="component" value="Unassembled WGS sequence"/>
</dbReference>
<dbReference type="PANTHER" id="PTHR35936">
    <property type="entry name" value="MEMBRANE-BOUND LYTIC MUREIN TRANSGLYCOSYLASE F"/>
    <property type="match status" value="1"/>
</dbReference>
<dbReference type="InterPro" id="IPR001638">
    <property type="entry name" value="Solute-binding_3/MltF_N"/>
</dbReference>
<proteinExistence type="inferred from homology"/>
<keyword evidence="2 3" id="KW-0732">Signal</keyword>
<evidence type="ECO:0000256" key="1">
    <source>
        <dbReference type="ARBA" id="ARBA00010333"/>
    </source>
</evidence>
<dbReference type="CDD" id="cd13530">
    <property type="entry name" value="PBP2_peptides_like"/>
    <property type="match status" value="1"/>
</dbReference>
<evidence type="ECO:0000256" key="3">
    <source>
        <dbReference type="SAM" id="SignalP"/>
    </source>
</evidence>
<feature type="signal peptide" evidence="3">
    <location>
        <begin position="1"/>
        <end position="25"/>
    </location>
</feature>
<evidence type="ECO:0000259" key="4">
    <source>
        <dbReference type="SMART" id="SM00062"/>
    </source>
</evidence>
<evidence type="ECO:0000256" key="2">
    <source>
        <dbReference type="ARBA" id="ARBA00022729"/>
    </source>
</evidence>